<keyword evidence="1" id="KW-1133">Transmembrane helix</keyword>
<sequence>MAAGAALVAVVAGIWGYDTARSVRAFAAGATTTTATVEACHGAGRAGPRQCRLSYELADGTVQTGHVDVDDLGTTSTGAHVEVEYADRQPWLVRVAGQDTAASGEGTYPVAVAAVLCALALGTVAALVGRARPAPPGRHAASPPSRALRA</sequence>
<dbReference type="Proteomes" id="UP000199012">
    <property type="component" value="Unassembled WGS sequence"/>
</dbReference>
<dbReference type="EMBL" id="FOKA01000009">
    <property type="protein sequence ID" value="SFB20310.1"/>
    <property type="molecule type" value="Genomic_DNA"/>
</dbReference>
<name>A0A1I0Z6V2_9CELL</name>
<gene>
    <name evidence="2" type="ORF">SAMN05421867_109175</name>
</gene>
<feature type="transmembrane region" description="Helical" evidence="1">
    <location>
        <begin position="108"/>
        <end position="128"/>
    </location>
</feature>
<proteinExistence type="predicted"/>
<protein>
    <recommendedName>
        <fullName evidence="4">DUF3592 domain-containing protein</fullName>
    </recommendedName>
</protein>
<evidence type="ECO:0008006" key="4">
    <source>
        <dbReference type="Google" id="ProtNLM"/>
    </source>
</evidence>
<evidence type="ECO:0000313" key="2">
    <source>
        <dbReference type="EMBL" id="SFB20310.1"/>
    </source>
</evidence>
<keyword evidence="1" id="KW-0472">Membrane</keyword>
<evidence type="ECO:0000256" key="1">
    <source>
        <dbReference type="SAM" id="Phobius"/>
    </source>
</evidence>
<accession>A0A1I0Z6V2</accession>
<keyword evidence="1" id="KW-0812">Transmembrane</keyword>
<organism evidence="2 3">
    <name type="scientific">Cellulomonas marina</name>
    <dbReference type="NCBI Taxonomy" id="988821"/>
    <lineage>
        <taxon>Bacteria</taxon>
        <taxon>Bacillati</taxon>
        <taxon>Actinomycetota</taxon>
        <taxon>Actinomycetes</taxon>
        <taxon>Micrococcales</taxon>
        <taxon>Cellulomonadaceae</taxon>
        <taxon>Cellulomonas</taxon>
    </lineage>
</organism>
<keyword evidence="3" id="KW-1185">Reference proteome</keyword>
<dbReference type="AlphaFoldDB" id="A0A1I0Z6V2"/>
<evidence type="ECO:0000313" key="3">
    <source>
        <dbReference type="Proteomes" id="UP000199012"/>
    </source>
</evidence>
<reference evidence="2 3" key="1">
    <citation type="submission" date="2016-10" db="EMBL/GenBank/DDBJ databases">
        <authorList>
            <person name="de Groot N.N."/>
        </authorList>
    </citation>
    <scope>NUCLEOTIDE SEQUENCE [LARGE SCALE GENOMIC DNA]</scope>
    <source>
        <strain evidence="2 3">CGMCC 4.6945</strain>
    </source>
</reference>